<keyword evidence="12" id="KW-1185">Reference proteome</keyword>
<protein>
    <recommendedName>
        <fullName evidence="10">Ion-translocating oxidoreductase complex subunit D</fullName>
        <ecNumber evidence="10">7.-.-.-</ecNumber>
    </recommendedName>
    <alternativeName>
        <fullName evidence="10">Rnf electron transport complex subunit D</fullName>
    </alternativeName>
</protein>
<evidence type="ECO:0000256" key="1">
    <source>
        <dbReference type="ARBA" id="ARBA00022448"/>
    </source>
</evidence>
<proteinExistence type="inferred from homology"/>
<feature type="transmembrane region" description="Helical" evidence="10">
    <location>
        <begin position="198"/>
        <end position="218"/>
    </location>
</feature>
<keyword evidence="10" id="KW-1003">Cell membrane</keyword>
<sequence length="343" mass="37367">MKDKLVITSSPQFHNGDSTLTVMWSVSLALIPALVWGVAMFGLSSLWIVLVSIVSATFAEFILNKIYNKSSLWDGSAFLTGLLIGLNMPPQMPGLAWIYVPLGASFFAIFIVKGAFGGLGNNWMNPALGGRVFVFFSWTKHMTVWEVPMLDGVTGATPLGAVKSGLLGYSGSANNPLSLLNEVRDNSISYFDLFLGKIGGSIGEVSALLLLVGAIYLIIKKIIRWEIFASYLLTFTVFIWIFDGTRFGNGLFTGDILFHLLSGGLILGVFFMATDMVTSPISAKGMIIYGIGCGFLTFLFRVYGANPEGVSLAIIVMNIIVPIINRYSKPRLFGHNKKELENE</sequence>
<accession>A0A5C1Q723</accession>
<dbReference type="KEGG" id="sper:EW093_03515"/>
<dbReference type="Pfam" id="PF03116">
    <property type="entry name" value="NQR2_RnfD_RnfE"/>
    <property type="match status" value="1"/>
</dbReference>
<dbReference type="OrthoDB" id="9776359at2"/>
<reference evidence="11 12" key="2">
    <citation type="submission" date="2019-09" db="EMBL/GenBank/DDBJ databases">
        <title>Complete Genome Sequence and Methylome Analysis of free living Spirochaetas.</title>
        <authorList>
            <person name="Leshcheva N."/>
            <person name="Mikheeva N."/>
        </authorList>
    </citation>
    <scope>NUCLEOTIDE SEQUENCE [LARGE SCALE GENOMIC DNA]</scope>
    <source>
        <strain evidence="11 12">P</strain>
    </source>
</reference>
<keyword evidence="2 10" id="KW-0597">Phosphoprotein</keyword>
<keyword evidence="3 10" id="KW-0285">Flavoprotein</keyword>
<evidence type="ECO:0000256" key="3">
    <source>
        <dbReference type="ARBA" id="ARBA00022630"/>
    </source>
</evidence>
<dbReference type="HAMAP" id="MF_00462">
    <property type="entry name" value="RsxD_RnfD"/>
    <property type="match status" value="1"/>
</dbReference>
<evidence type="ECO:0000313" key="12">
    <source>
        <dbReference type="Proteomes" id="UP000323824"/>
    </source>
</evidence>
<feature type="transmembrane region" description="Helical" evidence="10">
    <location>
        <begin position="286"/>
        <end position="304"/>
    </location>
</feature>
<dbReference type="GO" id="GO:0005886">
    <property type="term" value="C:plasma membrane"/>
    <property type="evidence" value="ECO:0007669"/>
    <property type="project" value="UniProtKB-SubCell"/>
</dbReference>
<comment type="subcellular location">
    <subcellularLocation>
        <location evidence="10">Cell membrane</location>
        <topology evidence="10">Multi-pass membrane protein</topology>
    </subcellularLocation>
</comment>
<reference evidence="11 12" key="1">
    <citation type="submission" date="2019-02" db="EMBL/GenBank/DDBJ databases">
        <authorList>
            <person name="Fomenkov A."/>
            <person name="Dubinina G."/>
            <person name="Grabovich M."/>
            <person name="Vincze T."/>
            <person name="Roberts R.J."/>
        </authorList>
    </citation>
    <scope>NUCLEOTIDE SEQUENCE [LARGE SCALE GENOMIC DNA]</scope>
    <source>
        <strain evidence="11 12">P</strain>
    </source>
</reference>
<dbReference type="InterPro" id="IPR004338">
    <property type="entry name" value="NqrB/RnfD"/>
</dbReference>
<feature type="transmembrane region" description="Helical" evidence="10">
    <location>
        <begin position="94"/>
        <end position="116"/>
    </location>
</feature>
<name>A0A5C1Q723_9SPIO</name>
<feature type="transmembrane region" description="Helical" evidence="10">
    <location>
        <begin position="20"/>
        <end position="39"/>
    </location>
</feature>
<evidence type="ECO:0000313" key="11">
    <source>
        <dbReference type="EMBL" id="QEN03805.1"/>
    </source>
</evidence>
<keyword evidence="5 10" id="KW-0812">Transmembrane</keyword>
<evidence type="ECO:0000256" key="7">
    <source>
        <dbReference type="ARBA" id="ARBA00022982"/>
    </source>
</evidence>
<feature type="transmembrane region" description="Helical" evidence="10">
    <location>
        <begin position="45"/>
        <end position="63"/>
    </location>
</feature>
<dbReference type="EC" id="7.-.-.-" evidence="10"/>
<evidence type="ECO:0000256" key="4">
    <source>
        <dbReference type="ARBA" id="ARBA00022643"/>
    </source>
</evidence>
<keyword evidence="6 10" id="KW-1278">Translocase</keyword>
<dbReference type="Proteomes" id="UP000323824">
    <property type="component" value="Chromosome"/>
</dbReference>
<gene>
    <name evidence="10" type="primary">rnfD</name>
    <name evidence="11" type="ORF">EW093_03515</name>
</gene>
<evidence type="ECO:0000256" key="9">
    <source>
        <dbReference type="ARBA" id="ARBA00023136"/>
    </source>
</evidence>
<dbReference type="PANTHER" id="PTHR30578">
    <property type="entry name" value="ELECTRON TRANSPORT COMPLEX PROTEIN RNFD"/>
    <property type="match status" value="1"/>
</dbReference>
<dbReference type="NCBIfam" id="TIGR01946">
    <property type="entry name" value="rnfD"/>
    <property type="match status" value="1"/>
</dbReference>
<evidence type="ECO:0000256" key="5">
    <source>
        <dbReference type="ARBA" id="ARBA00022692"/>
    </source>
</evidence>
<comment type="similarity">
    <text evidence="10">Belongs to the NqrB/RnfD family.</text>
</comment>
<evidence type="ECO:0000256" key="6">
    <source>
        <dbReference type="ARBA" id="ARBA00022967"/>
    </source>
</evidence>
<organism evidence="11 12">
    <name type="scientific">Thiospirochaeta perfilievii</name>
    <dbReference type="NCBI Taxonomy" id="252967"/>
    <lineage>
        <taxon>Bacteria</taxon>
        <taxon>Pseudomonadati</taxon>
        <taxon>Spirochaetota</taxon>
        <taxon>Spirochaetia</taxon>
        <taxon>Spirochaetales</taxon>
        <taxon>Spirochaetaceae</taxon>
        <taxon>Thiospirochaeta</taxon>
    </lineage>
</organism>
<feature type="modified residue" description="FMN phosphoryl threonine" evidence="10">
    <location>
        <position position="157"/>
    </location>
</feature>
<comment type="cofactor">
    <cofactor evidence="10">
        <name>FMN</name>
        <dbReference type="ChEBI" id="CHEBI:58210"/>
    </cofactor>
</comment>
<keyword evidence="8 10" id="KW-1133">Transmembrane helix</keyword>
<dbReference type="GO" id="GO:0055085">
    <property type="term" value="P:transmembrane transport"/>
    <property type="evidence" value="ECO:0007669"/>
    <property type="project" value="InterPro"/>
</dbReference>
<keyword evidence="4 10" id="KW-0288">FMN</keyword>
<evidence type="ECO:0000256" key="8">
    <source>
        <dbReference type="ARBA" id="ARBA00022989"/>
    </source>
</evidence>
<feature type="transmembrane region" description="Helical" evidence="10">
    <location>
        <begin position="225"/>
        <end position="244"/>
    </location>
</feature>
<dbReference type="EMBL" id="CP035807">
    <property type="protein sequence ID" value="QEN03805.1"/>
    <property type="molecule type" value="Genomic_DNA"/>
</dbReference>
<dbReference type="InterPro" id="IPR011303">
    <property type="entry name" value="RnfD_bac"/>
</dbReference>
<keyword evidence="7 10" id="KW-0249">Electron transport</keyword>
<dbReference type="RefSeq" id="WP_149567063.1">
    <property type="nucleotide sequence ID" value="NZ_CP035807.1"/>
</dbReference>
<feature type="transmembrane region" description="Helical" evidence="10">
    <location>
        <begin position="310"/>
        <end position="328"/>
    </location>
</feature>
<keyword evidence="1 10" id="KW-0813">Transport</keyword>
<dbReference type="AlphaFoldDB" id="A0A5C1Q723"/>
<dbReference type="PANTHER" id="PTHR30578:SF0">
    <property type="entry name" value="ION-TRANSLOCATING OXIDOREDUCTASE COMPLEX SUBUNIT D"/>
    <property type="match status" value="1"/>
</dbReference>
<evidence type="ECO:0000256" key="2">
    <source>
        <dbReference type="ARBA" id="ARBA00022553"/>
    </source>
</evidence>
<dbReference type="GO" id="GO:0022900">
    <property type="term" value="P:electron transport chain"/>
    <property type="evidence" value="ECO:0007669"/>
    <property type="project" value="UniProtKB-UniRule"/>
</dbReference>
<keyword evidence="9 10" id="KW-0472">Membrane</keyword>
<comment type="subunit">
    <text evidence="10">The complex is composed of six subunits: RnfA, RnfB, RnfC, RnfD, RnfE and RnfG.</text>
</comment>
<feature type="transmembrane region" description="Helical" evidence="10">
    <location>
        <begin position="256"/>
        <end position="274"/>
    </location>
</feature>
<evidence type="ECO:0000256" key="10">
    <source>
        <dbReference type="HAMAP-Rule" id="MF_00462"/>
    </source>
</evidence>
<comment type="function">
    <text evidence="10">Part of a membrane-bound complex that couples electron transfer with translocation of ions across the membrane.</text>
</comment>